<dbReference type="GO" id="GO:0008395">
    <property type="term" value="F:steroid hydroxylase activity"/>
    <property type="evidence" value="ECO:0007669"/>
    <property type="project" value="TreeGrafter"/>
</dbReference>
<sequence>MTATGPARLDDINPADPAFWMRPAREREEAFAVLHAAGRPRHFPEPDLEAFGLGAGPGYYALVRHADIAEASRTPRVFSSERGIAGLVDPPEEFAEFFGSMIVMDDPRHARLRRIVSRAFTPRMIAGLNAGIQRAAVEIVEAFRPKGGGDFVDEVAAPLPMRVICDMMGIPPEKRARVLELSNIVIGAGDPEYTPGADTMEQAFLATYEASKELAALVTDLAAERAERPTDDLTSVLVHANVEGEKLTHREVAAFFILLVVAGNETTRNATAHGLKLFTRHPEQRAALLEDFEGRIAGAVEEILRYASPVTYMRRTLTRDHTLSGTPMKEGDKVLMFYGAANRDETVFKDPHVFDIARDPNPHLAFGAAGPHFCLGAHLARREMTVMFRELFTRLPGIRSTAPPERLFSSFVNGIKHLECAF</sequence>
<dbReference type="InterPro" id="IPR036396">
    <property type="entry name" value="Cyt_P450_sf"/>
</dbReference>
<evidence type="ECO:0000313" key="7">
    <source>
        <dbReference type="EMBL" id="MBA8951667.1"/>
    </source>
</evidence>
<organism evidence="7 8">
    <name type="scientific">Actinomadura namibiensis</name>
    <dbReference type="NCBI Taxonomy" id="182080"/>
    <lineage>
        <taxon>Bacteria</taxon>
        <taxon>Bacillati</taxon>
        <taxon>Actinomycetota</taxon>
        <taxon>Actinomycetes</taxon>
        <taxon>Streptosporangiales</taxon>
        <taxon>Thermomonosporaceae</taxon>
        <taxon>Actinomadura</taxon>
    </lineage>
</organism>
<evidence type="ECO:0000256" key="2">
    <source>
        <dbReference type="ARBA" id="ARBA00022617"/>
    </source>
</evidence>
<dbReference type="EMBL" id="JACJIA010000004">
    <property type="protein sequence ID" value="MBA8951667.1"/>
    <property type="molecule type" value="Genomic_DNA"/>
</dbReference>
<evidence type="ECO:0000256" key="5">
    <source>
        <dbReference type="ARBA" id="ARBA00023004"/>
    </source>
</evidence>
<keyword evidence="3" id="KW-0479">Metal-binding</keyword>
<dbReference type="FunFam" id="1.10.630.10:FF:000018">
    <property type="entry name" value="Cytochrome P450 monooxygenase"/>
    <property type="match status" value="1"/>
</dbReference>
<name>A0A7W3LP53_ACTNM</name>
<evidence type="ECO:0000256" key="1">
    <source>
        <dbReference type="ARBA" id="ARBA00010617"/>
    </source>
</evidence>
<dbReference type="GO" id="GO:0036199">
    <property type="term" value="F:cholest-4-en-3-one 26-monooxygenase activity"/>
    <property type="evidence" value="ECO:0007669"/>
    <property type="project" value="TreeGrafter"/>
</dbReference>
<dbReference type="InterPro" id="IPR002397">
    <property type="entry name" value="Cyt_P450_B"/>
</dbReference>
<dbReference type="PANTHER" id="PTHR46696:SF4">
    <property type="entry name" value="BIOTIN BIOSYNTHESIS CYTOCHROME P450"/>
    <property type="match status" value="1"/>
</dbReference>
<evidence type="ECO:0000256" key="3">
    <source>
        <dbReference type="ARBA" id="ARBA00022723"/>
    </source>
</evidence>
<dbReference type="Pfam" id="PF00067">
    <property type="entry name" value="p450"/>
    <property type="match status" value="1"/>
</dbReference>
<dbReference type="InterPro" id="IPR001128">
    <property type="entry name" value="Cyt_P450"/>
</dbReference>
<dbReference type="GO" id="GO:0020037">
    <property type="term" value="F:heme binding"/>
    <property type="evidence" value="ECO:0007669"/>
    <property type="project" value="InterPro"/>
</dbReference>
<keyword evidence="8" id="KW-1185">Reference proteome</keyword>
<comment type="similarity">
    <text evidence="1">Belongs to the cytochrome P450 family.</text>
</comment>
<keyword evidence="2" id="KW-0349">Heme</keyword>
<evidence type="ECO:0000256" key="6">
    <source>
        <dbReference type="ARBA" id="ARBA00023033"/>
    </source>
</evidence>
<dbReference type="GO" id="GO:0005506">
    <property type="term" value="F:iron ion binding"/>
    <property type="evidence" value="ECO:0007669"/>
    <property type="project" value="InterPro"/>
</dbReference>
<evidence type="ECO:0000313" key="8">
    <source>
        <dbReference type="Proteomes" id="UP000572680"/>
    </source>
</evidence>
<protein>
    <submittedName>
        <fullName evidence="7">Cytochrome P450</fullName>
    </submittedName>
</protein>
<dbReference type="GO" id="GO:0006707">
    <property type="term" value="P:cholesterol catabolic process"/>
    <property type="evidence" value="ECO:0007669"/>
    <property type="project" value="TreeGrafter"/>
</dbReference>
<reference evidence="7 8" key="1">
    <citation type="submission" date="2020-08" db="EMBL/GenBank/DDBJ databases">
        <title>Genomic Encyclopedia of Type Strains, Phase IV (KMG-IV): sequencing the most valuable type-strain genomes for metagenomic binning, comparative biology and taxonomic classification.</title>
        <authorList>
            <person name="Goeker M."/>
        </authorList>
    </citation>
    <scope>NUCLEOTIDE SEQUENCE [LARGE SCALE GENOMIC DNA]</scope>
    <source>
        <strain evidence="7 8">DSM 44197</strain>
    </source>
</reference>
<evidence type="ECO:0000256" key="4">
    <source>
        <dbReference type="ARBA" id="ARBA00023002"/>
    </source>
</evidence>
<keyword evidence="5" id="KW-0408">Iron</keyword>
<dbReference type="RefSeq" id="WP_182844027.1">
    <property type="nucleotide sequence ID" value="NZ_BAAALP010000010.1"/>
</dbReference>
<dbReference type="AlphaFoldDB" id="A0A7W3LP53"/>
<comment type="caution">
    <text evidence="7">The sequence shown here is derived from an EMBL/GenBank/DDBJ whole genome shotgun (WGS) entry which is preliminary data.</text>
</comment>
<dbReference type="PANTHER" id="PTHR46696">
    <property type="entry name" value="P450, PUTATIVE (EUROFUNG)-RELATED"/>
    <property type="match status" value="1"/>
</dbReference>
<dbReference type="Proteomes" id="UP000572680">
    <property type="component" value="Unassembled WGS sequence"/>
</dbReference>
<dbReference type="PRINTS" id="PR00359">
    <property type="entry name" value="BP450"/>
</dbReference>
<keyword evidence="6" id="KW-0503">Monooxygenase</keyword>
<gene>
    <name evidence="7" type="ORF">HNR61_003307</name>
</gene>
<proteinExistence type="inferred from homology"/>
<dbReference type="SUPFAM" id="SSF48264">
    <property type="entry name" value="Cytochrome P450"/>
    <property type="match status" value="1"/>
</dbReference>
<keyword evidence="4" id="KW-0560">Oxidoreductase</keyword>
<dbReference type="Gene3D" id="1.10.630.10">
    <property type="entry name" value="Cytochrome P450"/>
    <property type="match status" value="1"/>
</dbReference>
<dbReference type="CDD" id="cd11033">
    <property type="entry name" value="CYP142-like"/>
    <property type="match status" value="1"/>
</dbReference>
<accession>A0A7W3LP53</accession>